<sequence length="84" mass="9167">MWGLLTIGAVLNFLGCGLLWLIVSQKIAALPLWVCLASHLSKEIYEGCRGCESKGKLLYCLLILLSSKQGRSCCMTLDCKTSSL</sequence>
<protein>
    <recommendedName>
        <fullName evidence="1">Nodulin-like domain-containing protein</fullName>
    </recommendedName>
</protein>
<evidence type="ECO:0000259" key="1">
    <source>
        <dbReference type="Pfam" id="PF06813"/>
    </source>
</evidence>
<gene>
    <name evidence="2" type="ORF">RchiOBHm_Chr1g0331451</name>
</gene>
<dbReference type="InterPro" id="IPR010658">
    <property type="entry name" value="Nodulin-like"/>
</dbReference>
<reference evidence="2 3" key="1">
    <citation type="journal article" date="2018" name="Nat. Genet.">
        <title>The Rosa genome provides new insights in the design of modern roses.</title>
        <authorList>
            <person name="Bendahmane M."/>
        </authorList>
    </citation>
    <scope>NUCLEOTIDE SEQUENCE [LARGE SCALE GENOMIC DNA]</scope>
    <source>
        <strain evidence="3">cv. Old Blush</strain>
    </source>
</reference>
<accession>A0A2P6SBJ4</accession>
<comment type="caution">
    <text evidence="2">The sequence shown here is derived from an EMBL/GenBank/DDBJ whole genome shotgun (WGS) entry which is preliminary data.</text>
</comment>
<proteinExistence type="predicted"/>
<dbReference type="Proteomes" id="UP000238479">
    <property type="component" value="Chromosome 1"/>
</dbReference>
<evidence type="ECO:0000313" key="3">
    <source>
        <dbReference type="Proteomes" id="UP000238479"/>
    </source>
</evidence>
<dbReference type="Gramene" id="PRQ56047">
    <property type="protein sequence ID" value="PRQ56047"/>
    <property type="gene ID" value="RchiOBHm_Chr1g0331451"/>
</dbReference>
<name>A0A2P6SBJ4_ROSCH</name>
<dbReference type="EMBL" id="PDCK01000039">
    <property type="protein sequence ID" value="PRQ56047.1"/>
    <property type="molecule type" value="Genomic_DNA"/>
</dbReference>
<dbReference type="AlphaFoldDB" id="A0A2P6SBJ4"/>
<dbReference type="Pfam" id="PF06813">
    <property type="entry name" value="Nodulin-like"/>
    <property type="match status" value="1"/>
</dbReference>
<evidence type="ECO:0000313" key="2">
    <source>
        <dbReference type="EMBL" id="PRQ56047.1"/>
    </source>
</evidence>
<feature type="domain" description="Nodulin-like" evidence="1">
    <location>
        <begin position="2"/>
        <end position="36"/>
    </location>
</feature>
<keyword evidence="3" id="KW-1185">Reference proteome</keyword>
<organism evidence="2 3">
    <name type="scientific">Rosa chinensis</name>
    <name type="common">China rose</name>
    <dbReference type="NCBI Taxonomy" id="74649"/>
    <lineage>
        <taxon>Eukaryota</taxon>
        <taxon>Viridiplantae</taxon>
        <taxon>Streptophyta</taxon>
        <taxon>Embryophyta</taxon>
        <taxon>Tracheophyta</taxon>
        <taxon>Spermatophyta</taxon>
        <taxon>Magnoliopsida</taxon>
        <taxon>eudicotyledons</taxon>
        <taxon>Gunneridae</taxon>
        <taxon>Pentapetalae</taxon>
        <taxon>rosids</taxon>
        <taxon>fabids</taxon>
        <taxon>Rosales</taxon>
        <taxon>Rosaceae</taxon>
        <taxon>Rosoideae</taxon>
        <taxon>Rosoideae incertae sedis</taxon>
        <taxon>Rosa</taxon>
    </lineage>
</organism>